<dbReference type="Proteomes" id="UP000183015">
    <property type="component" value="Unassembled WGS sequence"/>
</dbReference>
<organism evidence="2 3">
    <name type="scientific">Streptacidiphilus jiangxiensis</name>
    <dbReference type="NCBI Taxonomy" id="235985"/>
    <lineage>
        <taxon>Bacteria</taxon>
        <taxon>Bacillati</taxon>
        <taxon>Actinomycetota</taxon>
        <taxon>Actinomycetes</taxon>
        <taxon>Kitasatosporales</taxon>
        <taxon>Streptomycetaceae</taxon>
        <taxon>Streptacidiphilus</taxon>
    </lineage>
</organism>
<proteinExistence type="predicted"/>
<dbReference type="OrthoDB" id="9809324at2"/>
<dbReference type="RefSeq" id="WP_143094855.1">
    <property type="nucleotide sequence ID" value="NZ_FOAZ01000082.1"/>
</dbReference>
<dbReference type="GO" id="GO:0005524">
    <property type="term" value="F:ATP binding"/>
    <property type="evidence" value="ECO:0007669"/>
    <property type="project" value="InterPro"/>
</dbReference>
<evidence type="ECO:0000259" key="1">
    <source>
        <dbReference type="Pfam" id="PF13304"/>
    </source>
</evidence>
<keyword evidence="3" id="KW-1185">Reference proteome</keyword>
<feature type="domain" description="ATPase AAA-type core" evidence="1">
    <location>
        <begin position="61"/>
        <end position="165"/>
    </location>
</feature>
<dbReference type="InterPro" id="IPR003959">
    <property type="entry name" value="ATPase_AAA_core"/>
</dbReference>
<dbReference type="EMBL" id="FOAZ01000082">
    <property type="protein sequence ID" value="SEM86570.1"/>
    <property type="molecule type" value="Genomic_DNA"/>
</dbReference>
<feature type="non-terminal residue" evidence="2">
    <location>
        <position position="280"/>
    </location>
</feature>
<evidence type="ECO:0000313" key="3">
    <source>
        <dbReference type="Proteomes" id="UP000183015"/>
    </source>
</evidence>
<dbReference type="GO" id="GO:0016887">
    <property type="term" value="F:ATP hydrolysis activity"/>
    <property type="evidence" value="ECO:0007669"/>
    <property type="project" value="InterPro"/>
</dbReference>
<sequence length="280" mass="30166">MLPSIPVTTPDVLLDFLVDNSRSLLGSEEAPVMLSLVAEGGDEESVAVPGHPGQQALTRLGLFGANGAGKSNTLAALGDMATAVLDSCRSWTGWDQLPHTPFLLNGASAQRSFYEVNLLLNGVRWTYGFELSAHRVEAEWIHSYPHGDRHVWLDRDATRPEPMTWPDGGLTNVAALQQVTRDTALVLSAAGAIGERTLAPLFHWFATVTGPFTPHDQDQQAKTLRTLSGDAVLRERLGALLNVIDPLLTGITVDPLTREVLFLHHATDSGTATALPWAAL</sequence>
<gene>
    <name evidence="2" type="ORF">SAMN05414137_1821</name>
</gene>
<name>A0A1H8BUN2_STRJI</name>
<dbReference type="AlphaFoldDB" id="A0A1H8BUN2"/>
<reference evidence="3" key="1">
    <citation type="submission" date="2016-10" db="EMBL/GenBank/DDBJ databases">
        <authorList>
            <person name="Varghese N."/>
        </authorList>
    </citation>
    <scope>NUCLEOTIDE SEQUENCE [LARGE SCALE GENOMIC DNA]</scope>
    <source>
        <strain evidence="3">DSM 45096 / BCRC 16803 / CGMCC 4.1857 / CIP 109030 / JCM 12277 / KCTC 19219 / NBRC 100920 / 33214</strain>
    </source>
</reference>
<dbReference type="eggNOG" id="COG1106">
    <property type="taxonomic scope" value="Bacteria"/>
</dbReference>
<protein>
    <submittedName>
        <fullName evidence="2">AAA domain-containing protein, putative AbiEii toxin, Type IV TA system</fullName>
    </submittedName>
</protein>
<dbReference type="Pfam" id="PF13304">
    <property type="entry name" value="AAA_21"/>
    <property type="match status" value="1"/>
</dbReference>
<evidence type="ECO:0000313" key="2">
    <source>
        <dbReference type="EMBL" id="SEM86570.1"/>
    </source>
</evidence>
<accession>A0A1H8BUN2</accession>
<dbReference type="STRING" id="235985.SAMN05414137_1821"/>